<dbReference type="PANTHER" id="PTHR42100">
    <property type="entry name" value="OXIDOREDUCTASE 178 KDA SUBUNIT, PUTATIVE (AFU_ORTHOLOGUE AFUA_8G04320)-RELATED"/>
    <property type="match status" value="1"/>
</dbReference>
<dbReference type="OrthoDB" id="2120038at2759"/>
<organism evidence="1 2">
    <name type="scientific">Pestalotiopsis fici (strain W106-1 / CGMCC3.15140)</name>
    <dbReference type="NCBI Taxonomy" id="1229662"/>
    <lineage>
        <taxon>Eukaryota</taxon>
        <taxon>Fungi</taxon>
        <taxon>Dikarya</taxon>
        <taxon>Ascomycota</taxon>
        <taxon>Pezizomycotina</taxon>
        <taxon>Sordariomycetes</taxon>
        <taxon>Xylariomycetidae</taxon>
        <taxon>Amphisphaeriales</taxon>
        <taxon>Sporocadaceae</taxon>
        <taxon>Pestalotiopsis</taxon>
    </lineage>
</organism>
<protein>
    <recommendedName>
        <fullName evidence="3">NADH-ubiquinone oxidoreductase 17.8 kDa subunit</fullName>
    </recommendedName>
</protein>
<reference evidence="2" key="1">
    <citation type="journal article" date="2015" name="BMC Genomics">
        <title>Genomic and transcriptomic analysis of the endophytic fungus Pestalotiopsis fici reveals its lifestyle and high potential for synthesis of natural products.</title>
        <authorList>
            <person name="Wang X."/>
            <person name="Zhang X."/>
            <person name="Liu L."/>
            <person name="Xiang M."/>
            <person name="Wang W."/>
            <person name="Sun X."/>
            <person name="Che Y."/>
            <person name="Guo L."/>
            <person name="Liu G."/>
            <person name="Guo L."/>
            <person name="Wang C."/>
            <person name="Yin W.B."/>
            <person name="Stadler M."/>
            <person name="Zhang X."/>
            <person name="Liu X."/>
        </authorList>
    </citation>
    <scope>NUCLEOTIDE SEQUENCE [LARGE SCALE GENOMIC DNA]</scope>
    <source>
        <strain evidence="2">W106-1 / CGMCC3.15140</strain>
    </source>
</reference>
<keyword evidence="2" id="KW-1185">Reference proteome</keyword>
<dbReference type="OMA" id="RNIQAGH"/>
<dbReference type="PANTHER" id="PTHR42100:SF1">
    <property type="entry name" value="OXIDOREDUCTASE 178 KDA SUBUNIT, PUTATIVE (AFU_ORTHOLOGUE AFUA_8G04320)-RELATED"/>
    <property type="match status" value="1"/>
</dbReference>
<dbReference type="InterPro" id="IPR034444">
    <property type="entry name" value="Nuo17.8"/>
</dbReference>
<dbReference type="Proteomes" id="UP000030651">
    <property type="component" value="Unassembled WGS sequence"/>
</dbReference>
<sequence>MQAVRQGAACVARRARPSMARQVRSYASDHGHAAPQVEEKLSTSFYVFIGLVPASMFFYGISRPGKNGEPSSLTTWLRGFECFRQEDIERNALRTQLYEQAAHDKHLFLHAEKNPHIDLKMPELIDAGAPWNVPAGHRGRNVGELTEHFRKQHIEEEERKLKKLAAAKESS</sequence>
<dbReference type="GeneID" id="19266818"/>
<dbReference type="HOGENOM" id="CLU_095735_0_1_1"/>
<dbReference type="AlphaFoldDB" id="W3XR35"/>
<dbReference type="EMBL" id="KI912109">
    <property type="protein sequence ID" value="ETS87977.1"/>
    <property type="molecule type" value="Genomic_DNA"/>
</dbReference>
<name>W3XR35_PESFW</name>
<proteinExistence type="predicted"/>
<evidence type="ECO:0000313" key="2">
    <source>
        <dbReference type="Proteomes" id="UP000030651"/>
    </source>
</evidence>
<dbReference type="eggNOG" id="ENOG502S7GA">
    <property type="taxonomic scope" value="Eukaryota"/>
</dbReference>
<accession>W3XR35</accession>
<dbReference type="RefSeq" id="XP_007828577.1">
    <property type="nucleotide sequence ID" value="XM_007830386.1"/>
</dbReference>
<dbReference type="GO" id="GO:0005739">
    <property type="term" value="C:mitochondrion"/>
    <property type="evidence" value="ECO:0007669"/>
    <property type="project" value="InterPro"/>
</dbReference>
<dbReference type="InParanoid" id="W3XR35"/>
<dbReference type="KEGG" id="pfy:PFICI_01805"/>
<gene>
    <name evidence="1" type="ORF">PFICI_01805</name>
</gene>
<evidence type="ECO:0000313" key="1">
    <source>
        <dbReference type="EMBL" id="ETS87977.1"/>
    </source>
</evidence>
<dbReference type="STRING" id="1229662.W3XR35"/>
<evidence type="ECO:0008006" key="3">
    <source>
        <dbReference type="Google" id="ProtNLM"/>
    </source>
</evidence>